<dbReference type="InterPro" id="IPR051402">
    <property type="entry name" value="KPR-Related"/>
</dbReference>
<dbReference type="SUPFAM" id="SSF51735">
    <property type="entry name" value="NAD(P)-binding Rossmann-fold domains"/>
    <property type="match status" value="1"/>
</dbReference>
<dbReference type="SUPFAM" id="SSF48179">
    <property type="entry name" value="6-phosphogluconate dehydrogenase C-terminal domain-like"/>
    <property type="match status" value="1"/>
</dbReference>
<sequence length="366" mass="40063">MTDKTNVLLIGAGGVGTMAAYNLEAGGQASVTAVLRSNYSAVKVNGFTITSIDHGFVKEWRPTHILHSVPDVSNEGSPIYDVILVTTKNVPDISPMVVELIYPAVTPNHTSIVLLQNGLNIELPIIAAFPTNPVISGVSLIGATETSPGHIVHDDRDRILVGAFHSPISQIPEGKSIAAAKVFASLYSASGKVSCTYDSNVAFSRWRKLIYNATYNGVCAITGMDTSRMRMAGFPIEDVIRPLMWEIWRIARAKGHELPESVIQDMIDCDPWDTYFKPSMQQDIEKGNFIEFENIVGEPLREAEKLGIPAPGLNMLYGLLKIKQLQIKESKGLVILPAKGDPTRPMLQFIKQKDVFLGPDCKFEAK</sequence>
<dbReference type="PANTHER" id="PTHR21708:SF30">
    <property type="entry name" value="2-DEHYDROPANTOATE 2-REDUCTASE-RELATED"/>
    <property type="match status" value="1"/>
</dbReference>
<dbReference type="InterPro" id="IPR013332">
    <property type="entry name" value="KPR_N"/>
</dbReference>
<keyword evidence="7" id="KW-1185">Reference proteome</keyword>
<dbReference type="Proteomes" id="UP000824998">
    <property type="component" value="Unassembled WGS sequence"/>
</dbReference>
<evidence type="ECO:0000313" key="6">
    <source>
        <dbReference type="EMBL" id="KAG9239572.1"/>
    </source>
</evidence>
<dbReference type="Gene3D" id="3.40.50.720">
    <property type="entry name" value="NAD(P)-binding Rossmann-like Domain"/>
    <property type="match status" value="1"/>
</dbReference>
<name>A0A9P7YTS4_9HELO</name>
<dbReference type="FunFam" id="1.10.1040.10:FF:000017">
    <property type="entry name" value="2-dehydropantoate 2-reductase"/>
    <property type="match status" value="1"/>
</dbReference>
<dbReference type="InterPro" id="IPR013328">
    <property type="entry name" value="6PGD_dom2"/>
</dbReference>
<dbReference type="Pfam" id="PF02558">
    <property type="entry name" value="ApbA"/>
    <property type="match status" value="1"/>
</dbReference>
<comment type="similarity">
    <text evidence="1">Belongs to the ketopantoate reductase family.</text>
</comment>
<proteinExistence type="inferred from homology"/>
<gene>
    <name evidence="6" type="ORF">BJ875DRAFT_491415</name>
</gene>
<dbReference type="InterPro" id="IPR036291">
    <property type="entry name" value="NAD(P)-bd_dom_sf"/>
</dbReference>
<evidence type="ECO:0000259" key="5">
    <source>
        <dbReference type="Pfam" id="PF08546"/>
    </source>
</evidence>
<organism evidence="6 7">
    <name type="scientific">Amylocarpus encephaloides</name>
    <dbReference type="NCBI Taxonomy" id="45428"/>
    <lineage>
        <taxon>Eukaryota</taxon>
        <taxon>Fungi</taxon>
        <taxon>Dikarya</taxon>
        <taxon>Ascomycota</taxon>
        <taxon>Pezizomycotina</taxon>
        <taxon>Leotiomycetes</taxon>
        <taxon>Helotiales</taxon>
        <taxon>Helotiales incertae sedis</taxon>
        <taxon>Amylocarpus</taxon>
    </lineage>
</organism>
<dbReference type="InterPro" id="IPR013752">
    <property type="entry name" value="KPA_reductase"/>
</dbReference>
<protein>
    <submittedName>
        <fullName evidence="6">2-dehydropantoate 2-reductase</fullName>
    </submittedName>
</protein>
<feature type="domain" description="Ketopantoate reductase C-terminal" evidence="5">
    <location>
        <begin position="204"/>
        <end position="324"/>
    </location>
</feature>
<dbReference type="OrthoDB" id="3609at2759"/>
<dbReference type="Pfam" id="PF08546">
    <property type="entry name" value="ApbA_C"/>
    <property type="match status" value="1"/>
</dbReference>
<keyword evidence="3" id="KW-0560">Oxidoreductase</keyword>
<evidence type="ECO:0000256" key="3">
    <source>
        <dbReference type="ARBA" id="ARBA00023002"/>
    </source>
</evidence>
<dbReference type="GO" id="GO:0005737">
    <property type="term" value="C:cytoplasm"/>
    <property type="evidence" value="ECO:0007669"/>
    <property type="project" value="TreeGrafter"/>
</dbReference>
<dbReference type="PANTHER" id="PTHR21708">
    <property type="entry name" value="PROBABLE 2-DEHYDROPANTOATE 2-REDUCTASE"/>
    <property type="match status" value="1"/>
</dbReference>
<evidence type="ECO:0000256" key="1">
    <source>
        <dbReference type="ARBA" id="ARBA00007870"/>
    </source>
</evidence>
<dbReference type="AlphaFoldDB" id="A0A9P7YTS4"/>
<evidence type="ECO:0000259" key="4">
    <source>
        <dbReference type="Pfam" id="PF02558"/>
    </source>
</evidence>
<feature type="domain" description="Ketopantoate reductase N-terminal" evidence="4">
    <location>
        <begin position="7"/>
        <end position="164"/>
    </location>
</feature>
<dbReference type="GO" id="GO:0008677">
    <property type="term" value="F:2-dehydropantoate 2-reductase activity"/>
    <property type="evidence" value="ECO:0007669"/>
    <property type="project" value="InterPro"/>
</dbReference>
<dbReference type="InterPro" id="IPR003710">
    <property type="entry name" value="ApbA"/>
</dbReference>
<dbReference type="InterPro" id="IPR008927">
    <property type="entry name" value="6-PGluconate_DH-like_C_sf"/>
</dbReference>
<dbReference type="Gene3D" id="1.10.1040.10">
    <property type="entry name" value="N-(1-d-carboxylethyl)-l-norvaline Dehydrogenase, domain 2"/>
    <property type="match status" value="1"/>
</dbReference>
<dbReference type="EMBL" id="MU251357">
    <property type="protein sequence ID" value="KAG9239572.1"/>
    <property type="molecule type" value="Genomic_DNA"/>
</dbReference>
<keyword evidence="2" id="KW-0521">NADP</keyword>
<dbReference type="NCBIfam" id="TIGR00745">
    <property type="entry name" value="apbA_panE"/>
    <property type="match status" value="1"/>
</dbReference>
<reference evidence="6" key="1">
    <citation type="journal article" date="2021" name="IMA Fungus">
        <title>Genomic characterization of three marine fungi, including Emericellopsis atlantica sp. nov. with signatures of a generalist lifestyle and marine biomass degradation.</title>
        <authorList>
            <person name="Hagestad O.C."/>
            <person name="Hou L."/>
            <person name="Andersen J.H."/>
            <person name="Hansen E.H."/>
            <person name="Altermark B."/>
            <person name="Li C."/>
            <person name="Kuhnert E."/>
            <person name="Cox R.J."/>
            <person name="Crous P.W."/>
            <person name="Spatafora J.W."/>
            <person name="Lail K."/>
            <person name="Amirebrahimi M."/>
            <person name="Lipzen A."/>
            <person name="Pangilinan J."/>
            <person name="Andreopoulos W."/>
            <person name="Hayes R.D."/>
            <person name="Ng V."/>
            <person name="Grigoriev I.V."/>
            <person name="Jackson S.A."/>
            <person name="Sutton T.D.S."/>
            <person name="Dobson A.D.W."/>
            <person name="Rama T."/>
        </authorList>
    </citation>
    <scope>NUCLEOTIDE SEQUENCE</scope>
    <source>
        <strain evidence="6">TRa018bII</strain>
    </source>
</reference>
<accession>A0A9P7YTS4</accession>
<evidence type="ECO:0000256" key="2">
    <source>
        <dbReference type="ARBA" id="ARBA00022857"/>
    </source>
</evidence>
<dbReference type="GO" id="GO:0015940">
    <property type="term" value="P:pantothenate biosynthetic process"/>
    <property type="evidence" value="ECO:0007669"/>
    <property type="project" value="InterPro"/>
</dbReference>
<evidence type="ECO:0000313" key="7">
    <source>
        <dbReference type="Proteomes" id="UP000824998"/>
    </source>
</evidence>
<comment type="caution">
    <text evidence="6">The sequence shown here is derived from an EMBL/GenBank/DDBJ whole genome shotgun (WGS) entry which is preliminary data.</text>
</comment>